<sequence length="148" mass="15979">MTTFSERPSGVALRAVATCLLTVLGAYFVIQGALMTIAPPWFFEYVGPYGEANSHYIRDNGAMSLAIGIGALLTIVRPQARQLMLIVITVQFWLHTVSHLIDVGNAEPYLYGPVELVLLVLTAIALAAVSALYPRSFQPSNASIEQGV</sequence>
<keyword evidence="2" id="KW-1185">Reference proteome</keyword>
<evidence type="ECO:0000313" key="2">
    <source>
        <dbReference type="Proteomes" id="UP000825598"/>
    </source>
</evidence>
<geneLocation type="plasmid" evidence="1 2">
    <name>unnamed1</name>
</geneLocation>
<reference evidence="1" key="1">
    <citation type="submission" date="2021-07" db="EMBL/GenBank/DDBJ databases">
        <title>Complete Genome Sequences of Mycobacterium farcinogenes Isolated from Clinical Specimens from Patients in Thailand.</title>
        <authorList>
            <person name="Sodsai P."/>
        </authorList>
    </citation>
    <scope>NUCLEOTIDE SEQUENCE</scope>
    <source>
        <strain evidence="1">BKK/CU-MFGFA-001</strain>
    </source>
</reference>
<keyword evidence="1" id="KW-0614">Plasmid</keyword>
<accession>A0ACD1FQY1</accession>
<protein>
    <submittedName>
        <fullName evidence="1">Uncharacterized protein</fullName>
    </submittedName>
</protein>
<evidence type="ECO:0000313" key="1">
    <source>
        <dbReference type="EMBL" id="QZH69448.1"/>
    </source>
</evidence>
<name>A0ACD1FQY1_MYCFR</name>
<organism evidence="1 2">
    <name type="scientific">Mycolicibacterium farcinogenes</name>
    <name type="common">Mycobacterium farcinogenes</name>
    <dbReference type="NCBI Taxonomy" id="1802"/>
    <lineage>
        <taxon>Bacteria</taxon>
        <taxon>Bacillati</taxon>
        <taxon>Actinomycetota</taxon>
        <taxon>Actinomycetes</taxon>
        <taxon>Mycobacteriales</taxon>
        <taxon>Mycobacteriaceae</taxon>
        <taxon>Mycolicibacterium</taxon>
    </lineage>
</organism>
<dbReference type="EMBL" id="CP081674">
    <property type="protein sequence ID" value="QZH69448.1"/>
    <property type="molecule type" value="Genomic_DNA"/>
</dbReference>
<gene>
    <name evidence="1" type="ORF">K6L26_30405</name>
</gene>
<dbReference type="Proteomes" id="UP000825598">
    <property type="component" value="Plasmid unnamed1"/>
</dbReference>
<proteinExistence type="predicted"/>